<name>A0ABY7WZN1_9BACL</name>
<sequence length="105" mass="12142">MNHRDPPFSEIGDLKQWGRFEVEVPHTGEQAKYQIATALVRKHIPLRIGGFYIIASEEQILHSGSHDGNLQKHLIHLLQQVLNGHIEDERLAQEQVWTVHYFTTP</sequence>
<keyword evidence="2" id="KW-1185">Reference proteome</keyword>
<reference evidence="1 2" key="1">
    <citation type="submission" date="2023-02" db="EMBL/GenBank/DDBJ databases">
        <title>A bacterium isolated from plastisphere.</title>
        <authorList>
            <person name="Sun Y."/>
        </authorList>
    </citation>
    <scope>NUCLEOTIDE SEQUENCE [LARGE SCALE GENOMIC DNA]</scope>
    <source>
        <strain evidence="2">a-1</strain>
    </source>
</reference>
<accession>A0ABY7WZN1</accession>
<evidence type="ECO:0000313" key="1">
    <source>
        <dbReference type="EMBL" id="WDH76326.1"/>
    </source>
</evidence>
<organism evidence="1 2">
    <name type="scientific">Exiguobacterium marinum</name>
    <dbReference type="NCBI Taxonomy" id="273528"/>
    <lineage>
        <taxon>Bacteria</taxon>
        <taxon>Bacillati</taxon>
        <taxon>Bacillota</taxon>
        <taxon>Bacilli</taxon>
        <taxon>Bacillales</taxon>
        <taxon>Bacillales Family XII. Incertae Sedis</taxon>
        <taxon>Exiguobacterium</taxon>
    </lineage>
</organism>
<dbReference type="RefSeq" id="WP_214701334.1">
    <property type="nucleotide sequence ID" value="NZ_CP118099.1"/>
</dbReference>
<dbReference type="EMBL" id="CP118099">
    <property type="protein sequence ID" value="WDH76326.1"/>
    <property type="molecule type" value="Genomic_DNA"/>
</dbReference>
<gene>
    <name evidence="1" type="ORF">PTI97_02000</name>
</gene>
<evidence type="ECO:0000313" key="2">
    <source>
        <dbReference type="Proteomes" id="UP001213680"/>
    </source>
</evidence>
<dbReference type="Proteomes" id="UP001213680">
    <property type="component" value="Chromosome"/>
</dbReference>
<proteinExistence type="predicted"/>
<protein>
    <submittedName>
        <fullName evidence="1">Uncharacterized protein</fullName>
    </submittedName>
</protein>